<dbReference type="InterPro" id="IPR006497">
    <property type="entry name" value="Phage_lambda_VrpO_N"/>
</dbReference>
<feature type="domain" description="Bacteriophage lambda Replication protein O N-terminal" evidence="1">
    <location>
        <begin position="7"/>
        <end position="96"/>
    </location>
</feature>
<evidence type="ECO:0000313" key="2">
    <source>
        <dbReference type="EMBL" id="GAI61162.1"/>
    </source>
</evidence>
<dbReference type="GO" id="GO:0006260">
    <property type="term" value="P:DNA replication"/>
    <property type="evidence" value="ECO:0007669"/>
    <property type="project" value="InterPro"/>
</dbReference>
<reference evidence="2" key="1">
    <citation type="journal article" date="2014" name="Front. Microbiol.">
        <title>High frequency of phylogenetically diverse reductive dehalogenase-homologous genes in deep subseafloor sedimentary metagenomes.</title>
        <authorList>
            <person name="Kawai M."/>
            <person name="Futagami T."/>
            <person name="Toyoda A."/>
            <person name="Takaki Y."/>
            <person name="Nishi S."/>
            <person name="Hori S."/>
            <person name="Arai W."/>
            <person name="Tsubouchi T."/>
            <person name="Morono Y."/>
            <person name="Uchiyama I."/>
            <person name="Ito T."/>
            <person name="Fujiyama A."/>
            <person name="Inagaki F."/>
            <person name="Takami H."/>
        </authorList>
    </citation>
    <scope>NUCLEOTIDE SEQUENCE</scope>
    <source>
        <strain evidence="2">Expedition CK06-06</strain>
    </source>
</reference>
<gene>
    <name evidence="2" type="ORF">S12H4_07743</name>
</gene>
<sequence>MKDLEINGYFTIVETEILDFLPLLGLTKRELEFMIVMIRLNNGFHKNGDRIPLSQFFNLTRVNKSNGSRTLKKLIDKKMVLKDGEILAINRDFSQWKGVANLTTLKGLPKWIRKVVNSYNKKVASLGTSKETSKETIQIKVLSKSQREKKKKEYKTGLAMMKEAIKRHQEK</sequence>
<evidence type="ECO:0000259" key="1">
    <source>
        <dbReference type="Pfam" id="PF04492"/>
    </source>
</evidence>
<dbReference type="Gene3D" id="1.10.10.10">
    <property type="entry name" value="Winged helix-like DNA-binding domain superfamily/Winged helix DNA-binding domain"/>
    <property type="match status" value="1"/>
</dbReference>
<dbReference type="AlphaFoldDB" id="X1PY03"/>
<proteinExistence type="predicted"/>
<name>X1PY03_9ZZZZ</name>
<comment type="caution">
    <text evidence="2">The sequence shown here is derived from an EMBL/GenBank/DDBJ whole genome shotgun (WGS) entry which is preliminary data.</text>
</comment>
<dbReference type="Pfam" id="PF04492">
    <property type="entry name" value="Phage_rep_O"/>
    <property type="match status" value="1"/>
</dbReference>
<protein>
    <recommendedName>
        <fullName evidence="1">Bacteriophage lambda Replication protein O N-terminal domain-containing protein</fullName>
    </recommendedName>
</protein>
<dbReference type="InterPro" id="IPR036388">
    <property type="entry name" value="WH-like_DNA-bd_sf"/>
</dbReference>
<dbReference type="EMBL" id="BARW01002898">
    <property type="protein sequence ID" value="GAI61162.1"/>
    <property type="molecule type" value="Genomic_DNA"/>
</dbReference>
<accession>X1PY03</accession>
<organism evidence="2">
    <name type="scientific">marine sediment metagenome</name>
    <dbReference type="NCBI Taxonomy" id="412755"/>
    <lineage>
        <taxon>unclassified sequences</taxon>
        <taxon>metagenomes</taxon>
        <taxon>ecological metagenomes</taxon>
    </lineage>
</organism>